<protein>
    <submittedName>
        <fullName evidence="1">Uncharacterized protein</fullName>
    </submittedName>
</protein>
<organism evidence="1">
    <name type="scientific">Brassica cretica</name>
    <name type="common">Mustard</name>
    <dbReference type="NCBI Taxonomy" id="69181"/>
    <lineage>
        <taxon>Eukaryota</taxon>
        <taxon>Viridiplantae</taxon>
        <taxon>Streptophyta</taxon>
        <taxon>Embryophyta</taxon>
        <taxon>Tracheophyta</taxon>
        <taxon>Spermatophyta</taxon>
        <taxon>Magnoliopsida</taxon>
        <taxon>eudicotyledons</taxon>
        <taxon>Gunneridae</taxon>
        <taxon>Pentapetalae</taxon>
        <taxon>rosids</taxon>
        <taxon>malvids</taxon>
        <taxon>Brassicales</taxon>
        <taxon>Brassicaceae</taxon>
        <taxon>Brassiceae</taxon>
        <taxon>Brassica</taxon>
    </lineage>
</organism>
<proteinExistence type="predicted"/>
<comment type="caution">
    <text evidence="1">The sequence shown here is derived from an EMBL/GenBank/DDBJ whole genome shotgun (WGS) entry which is preliminary data.</text>
</comment>
<accession>A0A8S9LCE1</accession>
<dbReference type="EMBL" id="QGKY02000094">
    <property type="protein sequence ID" value="KAF2603627.1"/>
    <property type="molecule type" value="Genomic_DNA"/>
</dbReference>
<reference evidence="1" key="1">
    <citation type="submission" date="2019-12" db="EMBL/GenBank/DDBJ databases">
        <title>Genome sequencing and annotation of Brassica cretica.</title>
        <authorList>
            <person name="Studholme D.J."/>
            <person name="Sarris P.F."/>
        </authorList>
    </citation>
    <scope>NUCLEOTIDE SEQUENCE</scope>
    <source>
        <strain evidence="1">PFS-102/07</strain>
        <tissue evidence="1">Leaf</tissue>
    </source>
</reference>
<gene>
    <name evidence="1" type="ORF">F2Q70_00026879</name>
</gene>
<name>A0A8S9LCE1_BRACR</name>
<dbReference type="AlphaFoldDB" id="A0A8S9LCE1"/>
<evidence type="ECO:0000313" key="1">
    <source>
        <dbReference type="EMBL" id="KAF2603627.1"/>
    </source>
</evidence>
<sequence>MLESRRFEEARSAEAAVLDVPKMEKAKCITTMEASEKVQMMVELERSKQK</sequence>